<feature type="region of interest" description="Disordered" evidence="1">
    <location>
        <begin position="143"/>
        <end position="184"/>
    </location>
</feature>
<protein>
    <submittedName>
        <fullName evidence="2">Uncharacterized protein</fullName>
    </submittedName>
</protein>
<gene>
    <name evidence="2" type="ORF">GGX14DRAFT_581138</name>
</gene>
<evidence type="ECO:0000313" key="2">
    <source>
        <dbReference type="EMBL" id="KAJ7186315.1"/>
    </source>
</evidence>
<accession>A0AAD6Y2P3</accession>
<dbReference type="Proteomes" id="UP001219525">
    <property type="component" value="Unassembled WGS sequence"/>
</dbReference>
<feature type="compositionally biased region" description="Basic residues" evidence="1">
    <location>
        <begin position="145"/>
        <end position="160"/>
    </location>
</feature>
<reference evidence="2" key="1">
    <citation type="submission" date="2023-03" db="EMBL/GenBank/DDBJ databases">
        <title>Massive genome expansion in bonnet fungi (Mycena s.s.) driven by repeated elements and novel gene families across ecological guilds.</title>
        <authorList>
            <consortium name="Lawrence Berkeley National Laboratory"/>
            <person name="Harder C.B."/>
            <person name="Miyauchi S."/>
            <person name="Viragh M."/>
            <person name="Kuo A."/>
            <person name="Thoen E."/>
            <person name="Andreopoulos B."/>
            <person name="Lu D."/>
            <person name="Skrede I."/>
            <person name="Drula E."/>
            <person name="Henrissat B."/>
            <person name="Morin E."/>
            <person name="Kohler A."/>
            <person name="Barry K."/>
            <person name="LaButti K."/>
            <person name="Morin E."/>
            <person name="Salamov A."/>
            <person name="Lipzen A."/>
            <person name="Mereny Z."/>
            <person name="Hegedus B."/>
            <person name="Baldrian P."/>
            <person name="Stursova M."/>
            <person name="Weitz H."/>
            <person name="Taylor A."/>
            <person name="Grigoriev I.V."/>
            <person name="Nagy L.G."/>
            <person name="Martin F."/>
            <person name="Kauserud H."/>
        </authorList>
    </citation>
    <scope>NUCLEOTIDE SEQUENCE</scope>
    <source>
        <strain evidence="2">9144</strain>
    </source>
</reference>
<sequence>MAHRRHRRRSWTPGAYINPPHPPLWTLCVVSGGRGVSSGSVPPLIVAIGRYDLHRRQASAQSGRLISPASLPPISISVSALFSVGTASMPQSDGGESPTDWKQRRGGSVKYHRDSASGLLPAVLNERHAVYFAPSTADRLSAVLNKRHGRPLTRTRRSARLRAPPSGSPPPRRRPAPSAATRRPLSISSARVVVRARSYAADIVAAHPCPSSDADIDALHAALRLELGRAARALVAAYPRPYNDATGVVYALEVVLDDGRVVFKIGHSKRGFTRLQELSRCRRRRWGAMWLVPSRIRLETILHIWFNSTWVGEIACVKCKKGTWNILTLKRAAGGSGS</sequence>
<dbReference type="EMBL" id="JARJCW010000205">
    <property type="protein sequence ID" value="KAJ7186315.1"/>
    <property type="molecule type" value="Genomic_DNA"/>
</dbReference>
<evidence type="ECO:0000313" key="3">
    <source>
        <dbReference type="Proteomes" id="UP001219525"/>
    </source>
</evidence>
<dbReference type="AlphaFoldDB" id="A0AAD6Y2P3"/>
<evidence type="ECO:0000256" key="1">
    <source>
        <dbReference type="SAM" id="MobiDB-lite"/>
    </source>
</evidence>
<keyword evidence="3" id="KW-1185">Reference proteome</keyword>
<comment type="caution">
    <text evidence="2">The sequence shown here is derived from an EMBL/GenBank/DDBJ whole genome shotgun (WGS) entry which is preliminary data.</text>
</comment>
<proteinExistence type="predicted"/>
<feature type="region of interest" description="Disordered" evidence="1">
    <location>
        <begin position="87"/>
        <end position="106"/>
    </location>
</feature>
<name>A0AAD6Y2P3_9AGAR</name>
<organism evidence="2 3">
    <name type="scientific">Mycena pura</name>
    <dbReference type="NCBI Taxonomy" id="153505"/>
    <lineage>
        <taxon>Eukaryota</taxon>
        <taxon>Fungi</taxon>
        <taxon>Dikarya</taxon>
        <taxon>Basidiomycota</taxon>
        <taxon>Agaricomycotina</taxon>
        <taxon>Agaricomycetes</taxon>
        <taxon>Agaricomycetidae</taxon>
        <taxon>Agaricales</taxon>
        <taxon>Marasmiineae</taxon>
        <taxon>Mycenaceae</taxon>
        <taxon>Mycena</taxon>
    </lineage>
</organism>